<keyword evidence="2" id="KW-1133">Transmembrane helix</keyword>
<dbReference type="PROSITE" id="PS01124">
    <property type="entry name" value="HTH_ARAC_FAMILY_2"/>
    <property type="match status" value="1"/>
</dbReference>
<dbReference type="SMART" id="SM00028">
    <property type="entry name" value="TPR"/>
    <property type="match status" value="3"/>
</dbReference>
<dbReference type="InterPro" id="IPR018060">
    <property type="entry name" value="HTH_AraC"/>
</dbReference>
<dbReference type="GO" id="GO:0043565">
    <property type="term" value="F:sequence-specific DNA binding"/>
    <property type="evidence" value="ECO:0007669"/>
    <property type="project" value="InterPro"/>
</dbReference>
<evidence type="ECO:0000313" key="6">
    <source>
        <dbReference type="Proteomes" id="UP000244677"/>
    </source>
</evidence>
<dbReference type="Pfam" id="PF12833">
    <property type="entry name" value="HTH_18"/>
    <property type="match status" value="1"/>
</dbReference>
<sequence length="566" mass="66755">MPLLKILLPFLFFLTSPTLLAQKNYVPDSLKMLSYKDIVKRYYKYEKDSLKTKLYAKAYLEKGKAENNFQEIFNGYHFMSHSNLNNNLKIIYMDSMVFISKKNNNNQFIAKGYFIKGNEYNKLSNYVGAIDNYLLASNYVEKTEGKYLSYTIKFNIAVIRSIQGLQEEAVPVFLECQAYFSSTDYYYYLNCILGLSICYNKMGQYDLSSTYNDFGIKESVRFKDYLMKDYFTYSEGMNQYSKKNFAFAIKNLLISIPSIVSRNDKTNLAIAYFYLGKSYYDLNQEDEAVKYFLKVDKIFDETNDVYPDLREGYEMLINYYKSIGDTDKQLFYIEKLLRIDKLLTDNFKYFSKKIIKEYDSNQLRKEKKSIEESLKYNKLRFFISIIFLGIFLVIAITGFILFYKKQKNYKYKYESLMNNVHIYEEEKNIQEVTSKNVSKITEVGIPKDTVSNILKELEGFEQNKLFLQKDLTLAKLANSIQTNSSYLSKVVNTTKDKNFTSYINDLRIEYIVEALRINRKYRRYTIKALAEEIGFNNAESFSKAFYSKTGIYPSYFINKLKSNELD</sequence>
<dbReference type="EMBL" id="CP020919">
    <property type="protein sequence ID" value="AWG24313.1"/>
    <property type="molecule type" value="Genomic_DNA"/>
</dbReference>
<keyword evidence="3" id="KW-0732">Signal</keyword>
<reference evidence="5 6" key="1">
    <citation type="submission" date="2017-04" db="EMBL/GenBank/DDBJ databases">
        <title>Complete genome sequence of Flavobacterium kingsejong AJ004.</title>
        <authorList>
            <person name="Lee P.C."/>
        </authorList>
    </citation>
    <scope>NUCLEOTIDE SEQUENCE [LARGE SCALE GENOMIC DNA]</scope>
    <source>
        <strain evidence="5 6">AJ004</strain>
    </source>
</reference>
<keyword evidence="6" id="KW-1185">Reference proteome</keyword>
<evidence type="ECO:0000256" key="1">
    <source>
        <dbReference type="PROSITE-ProRule" id="PRU00339"/>
    </source>
</evidence>
<protein>
    <recommendedName>
        <fullName evidence="4">HTH araC/xylS-type domain-containing protein</fullName>
    </recommendedName>
</protein>
<organism evidence="5 6">
    <name type="scientific">Flavobacterium kingsejongi</name>
    <dbReference type="NCBI Taxonomy" id="1678728"/>
    <lineage>
        <taxon>Bacteria</taxon>
        <taxon>Pseudomonadati</taxon>
        <taxon>Bacteroidota</taxon>
        <taxon>Flavobacteriia</taxon>
        <taxon>Flavobacteriales</taxon>
        <taxon>Flavobacteriaceae</taxon>
        <taxon>Flavobacterium</taxon>
    </lineage>
</organism>
<evidence type="ECO:0000313" key="5">
    <source>
        <dbReference type="EMBL" id="AWG24313.1"/>
    </source>
</evidence>
<evidence type="ECO:0000256" key="3">
    <source>
        <dbReference type="SAM" id="SignalP"/>
    </source>
</evidence>
<dbReference type="GO" id="GO:0003700">
    <property type="term" value="F:DNA-binding transcription factor activity"/>
    <property type="evidence" value="ECO:0007669"/>
    <property type="project" value="InterPro"/>
</dbReference>
<feature type="transmembrane region" description="Helical" evidence="2">
    <location>
        <begin position="381"/>
        <end position="403"/>
    </location>
</feature>
<dbReference type="KEGG" id="fki:FK004_03265"/>
<dbReference type="PROSITE" id="PS50005">
    <property type="entry name" value="TPR"/>
    <property type="match status" value="1"/>
</dbReference>
<accession>A0A2S1LKM0</accession>
<dbReference type="Gene3D" id="1.10.10.60">
    <property type="entry name" value="Homeodomain-like"/>
    <property type="match status" value="2"/>
</dbReference>
<name>A0A2S1LKM0_9FLAO</name>
<feature type="chain" id="PRO_5015577299" description="HTH araC/xylS-type domain-containing protein" evidence="3">
    <location>
        <begin position="22"/>
        <end position="566"/>
    </location>
</feature>
<keyword evidence="2" id="KW-0812">Transmembrane</keyword>
<feature type="signal peptide" evidence="3">
    <location>
        <begin position="1"/>
        <end position="21"/>
    </location>
</feature>
<proteinExistence type="predicted"/>
<evidence type="ECO:0000256" key="2">
    <source>
        <dbReference type="SAM" id="Phobius"/>
    </source>
</evidence>
<keyword evidence="1" id="KW-0802">TPR repeat</keyword>
<dbReference type="InterPro" id="IPR019734">
    <property type="entry name" value="TPR_rpt"/>
</dbReference>
<dbReference type="Proteomes" id="UP000244677">
    <property type="component" value="Chromosome"/>
</dbReference>
<dbReference type="InterPro" id="IPR011990">
    <property type="entry name" value="TPR-like_helical_dom_sf"/>
</dbReference>
<dbReference type="AlphaFoldDB" id="A0A2S1LKM0"/>
<keyword evidence="2" id="KW-0472">Membrane</keyword>
<dbReference type="SUPFAM" id="SSF48452">
    <property type="entry name" value="TPR-like"/>
    <property type="match status" value="2"/>
</dbReference>
<feature type="repeat" description="TPR" evidence="1">
    <location>
        <begin position="269"/>
        <end position="302"/>
    </location>
</feature>
<dbReference type="SMART" id="SM00342">
    <property type="entry name" value="HTH_ARAC"/>
    <property type="match status" value="1"/>
</dbReference>
<gene>
    <name evidence="5" type="ORF">FK004_03265</name>
</gene>
<feature type="domain" description="HTH araC/xylS-type" evidence="4">
    <location>
        <begin position="451"/>
        <end position="559"/>
    </location>
</feature>
<dbReference type="Gene3D" id="1.25.40.10">
    <property type="entry name" value="Tetratricopeptide repeat domain"/>
    <property type="match status" value="2"/>
</dbReference>
<evidence type="ECO:0000259" key="4">
    <source>
        <dbReference type="PROSITE" id="PS01124"/>
    </source>
</evidence>